<dbReference type="PANTHER" id="PTHR36504:SF1">
    <property type="entry name" value="LIPOPOLYSACCHARIDE EXPORT SYSTEM PROTEIN LPTA"/>
    <property type="match status" value="1"/>
</dbReference>
<dbReference type="Gene3D" id="2.60.450.10">
    <property type="entry name" value="Lipopolysaccharide (LPS) transport protein A like domain"/>
    <property type="match status" value="2"/>
</dbReference>
<keyword evidence="7" id="KW-1185">Reference proteome</keyword>
<organism evidence="6 7">
    <name type="scientific">Sphingobacterium populi</name>
    <dbReference type="NCBI Taxonomy" id="1812824"/>
    <lineage>
        <taxon>Bacteria</taxon>
        <taxon>Pseudomonadati</taxon>
        <taxon>Bacteroidota</taxon>
        <taxon>Sphingobacteriia</taxon>
        <taxon>Sphingobacteriales</taxon>
        <taxon>Sphingobacteriaceae</taxon>
        <taxon>Sphingobacterium</taxon>
    </lineage>
</organism>
<keyword evidence="1 4" id="KW-0732">Signal</keyword>
<proteinExistence type="predicted"/>
<name>A0ABW5UF33_9SPHI</name>
<dbReference type="RefSeq" id="WP_066757065.1">
    <property type="nucleotide sequence ID" value="NZ_JBHUMB010000013.1"/>
</dbReference>
<evidence type="ECO:0000256" key="1">
    <source>
        <dbReference type="ARBA" id="ARBA00022729"/>
    </source>
</evidence>
<evidence type="ECO:0000259" key="5">
    <source>
        <dbReference type="Pfam" id="PF13100"/>
    </source>
</evidence>
<feature type="signal peptide" evidence="4">
    <location>
        <begin position="1"/>
        <end position="21"/>
    </location>
</feature>
<evidence type="ECO:0000313" key="7">
    <source>
        <dbReference type="Proteomes" id="UP001597418"/>
    </source>
</evidence>
<feature type="domain" description="Organic solvent tolerance-like N-terminal" evidence="5">
    <location>
        <begin position="52"/>
        <end position="186"/>
    </location>
</feature>
<accession>A0ABW5UF33</accession>
<feature type="coiled-coil region" evidence="2">
    <location>
        <begin position="319"/>
        <end position="350"/>
    </location>
</feature>
<comment type="caution">
    <text evidence="6">The sequence shown here is derived from an EMBL/GenBank/DDBJ whole genome shotgun (WGS) entry which is preliminary data.</text>
</comment>
<dbReference type="PANTHER" id="PTHR36504">
    <property type="entry name" value="LIPOPOLYSACCHARIDE EXPORT SYSTEM PROTEIN LPTA"/>
    <property type="match status" value="1"/>
</dbReference>
<dbReference type="EMBL" id="JBHUMB010000013">
    <property type="protein sequence ID" value="MFD2743711.1"/>
    <property type="molecule type" value="Genomic_DNA"/>
</dbReference>
<evidence type="ECO:0000313" key="6">
    <source>
        <dbReference type="EMBL" id="MFD2743711.1"/>
    </source>
</evidence>
<evidence type="ECO:0000256" key="2">
    <source>
        <dbReference type="SAM" id="Coils"/>
    </source>
</evidence>
<feature type="compositionally biased region" description="Basic and acidic residues" evidence="3">
    <location>
        <begin position="720"/>
        <end position="742"/>
    </location>
</feature>
<dbReference type="Pfam" id="PF13100">
    <property type="entry name" value="OstA_2"/>
    <property type="match status" value="1"/>
</dbReference>
<feature type="chain" id="PRO_5047070173" evidence="4">
    <location>
        <begin position="22"/>
        <end position="761"/>
    </location>
</feature>
<gene>
    <name evidence="6" type="ORF">ACFSQ6_09910</name>
</gene>
<evidence type="ECO:0000256" key="3">
    <source>
        <dbReference type="SAM" id="MobiDB-lite"/>
    </source>
</evidence>
<dbReference type="Proteomes" id="UP001597418">
    <property type="component" value="Unassembled WGS sequence"/>
</dbReference>
<reference evidence="7" key="1">
    <citation type="journal article" date="2019" name="Int. J. Syst. Evol. Microbiol.">
        <title>The Global Catalogue of Microorganisms (GCM) 10K type strain sequencing project: providing services to taxonomists for standard genome sequencing and annotation.</title>
        <authorList>
            <consortium name="The Broad Institute Genomics Platform"/>
            <consortium name="The Broad Institute Genome Sequencing Center for Infectious Disease"/>
            <person name="Wu L."/>
            <person name="Ma J."/>
        </authorList>
    </citation>
    <scope>NUCLEOTIDE SEQUENCE [LARGE SCALE GENOMIC DNA]</scope>
    <source>
        <strain evidence="7">KCTC 42247</strain>
    </source>
</reference>
<keyword evidence="2" id="KW-0175">Coiled coil</keyword>
<evidence type="ECO:0000256" key="4">
    <source>
        <dbReference type="SAM" id="SignalP"/>
    </source>
</evidence>
<feature type="region of interest" description="Disordered" evidence="3">
    <location>
        <begin position="720"/>
        <end position="761"/>
    </location>
</feature>
<protein>
    <submittedName>
        <fullName evidence="6">OstA-like protein</fullName>
    </submittedName>
</protein>
<dbReference type="InterPro" id="IPR052037">
    <property type="entry name" value="LPS_export_LptA"/>
</dbReference>
<feature type="compositionally biased region" description="Polar residues" evidence="3">
    <location>
        <begin position="743"/>
        <end position="753"/>
    </location>
</feature>
<sequence>MSIFALVKPLFTLFIYLLSLAALQAQQGAADAMRLVSSTRGVIIEQRVMRHYNPVYEHKNNTLMADSGDFWRDEIGREFFEAYGNVVITQPSGTVIYGDRLHYEAATQHAVLTSNVRVVDGKSVLTTNYLTYSFRDQRGTYTGGGRIVSGTDTITSRNAYYFERSKDSYFREKVVVRSPDVVIYTDTMRYNSITRNNYFFGPTNIKGRAGENLYTERGVYNTGTGIAKFNLNNLYTEGSKFLKGDSLYYDRSVGDGEAFRNVVFVDTLEKFYANGGYGKYRGGEESITMADNPLVKMVVENDTASKAPVDSIANGEVEEEKLSRRERRLRDRALEEEQQQKEEIAKQELALLTDSLSDDRVLLDTVHIASTPKSKVDTVYMTADTIFSRTIPRAEYVALNLGLSRDGGQLLLEEDVDYGDDDDLIEAGESDELNELSIPPTISNADSTDVVNSTIAAVDSIQKKELQRAIGRPPDMGKRADSLTIANTLKADSTLRDQVVIPLENEAGKRIDAAMETVMKPDSLSAQDSVKALADTARTRIVKAYHHVRMFKSDLQAVADSVYYGMQDSMFRFMGKPMIWSDGSQISADTIYMQMVNRKLDNALLKDNAFMVNAVLDSIKFNQLKGRKITVFFDQNYIERLFVDGNAENLVFNVDEPTGIIRDMFHDRGARIKIVFEDRKILLYSSYKPNQQVYPLKLVNQENEILPGFIWRPQDRPTSVEDMMLRKRDSTVPEKSDEKEGQEQTSSDGNAPSTDVLIEEE</sequence>
<dbReference type="InterPro" id="IPR005653">
    <property type="entry name" value="OstA-like_N"/>
</dbReference>